<dbReference type="GO" id="GO:0004497">
    <property type="term" value="F:monooxygenase activity"/>
    <property type="evidence" value="ECO:0007669"/>
    <property type="project" value="InterPro"/>
</dbReference>
<evidence type="ECO:0000256" key="1">
    <source>
        <dbReference type="ARBA" id="ARBA00010617"/>
    </source>
</evidence>
<dbReference type="GO" id="GO:0005506">
    <property type="term" value="F:iron ion binding"/>
    <property type="evidence" value="ECO:0007669"/>
    <property type="project" value="InterPro"/>
</dbReference>
<dbReference type="VEuPathDB" id="FungiDB:GMDG_07140"/>
<dbReference type="AlphaFoldDB" id="A0A177AN08"/>
<organism evidence="3">
    <name type="scientific">Pseudogymnoascus destructans</name>
    <dbReference type="NCBI Taxonomy" id="655981"/>
    <lineage>
        <taxon>Eukaryota</taxon>
        <taxon>Fungi</taxon>
        <taxon>Dikarya</taxon>
        <taxon>Ascomycota</taxon>
        <taxon>Pezizomycotina</taxon>
        <taxon>Leotiomycetes</taxon>
        <taxon>Thelebolales</taxon>
        <taxon>Thelebolaceae</taxon>
        <taxon>Pseudogymnoascus</taxon>
    </lineage>
</organism>
<evidence type="ECO:0000256" key="2">
    <source>
        <dbReference type="SAM" id="MobiDB-lite"/>
    </source>
</evidence>
<dbReference type="Proteomes" id="UP000077154">
    <property type="component" value="Unassembled WGS sequence"/>
</dbReference>
<feature type="compositionally biased region" description="Basic and acidic residues" evidence="2">
    <location>
        <begin position="100"/>
        <end position="116"/>
    </location>
</feature>
<feature type="region of interest" description="Disordered" evidence="2">
    <location>
        <begin position="98"/>
        <end position="117"/>
    </location>
</feature>
<dbReference type="OrthoDB" id="3945418at2759"/>
<dbReference type="Gene3D" id="1.10.630.10">
    <property type="entry name" value="Cytochrome P450"/>
    <property type="match status" value="1"/>
</dbReference>
<dbReference type="RefSeq" id="XP_024328470.1">
    <property type="nucleotide sequence ID" value="XM_024463883.1"/>
</dbReference>
<accession>A0A177AN08</accession>
<comment type="similarity">
    <text evidence="1">Belongs to the cytochrome P450 family.</text>
</comment>
<dbReference type="InterPro" id="IPR036396">
    <property type="entry name" value="Cyt_P450_sf"/>
</dbReference>
<sequence length="226" mass="25598">MTMSSSGRSRNLCCAFDIDSLRKKTTQLRHSYNNCVLIGTPKFPFSRPRGAEPAEEYAILRANEPVSKVELLDGSHAWLVVKHKDICSVLTDQRLSKQRNRPDFPELDQGGKEAAKRKPTFVDMDKPDHMKQRGMIEDIFSREAIERMRPSIQNTVDTLLDDLIKDGCRNPVDVVEKLFMESSVHHSKTSSFSHSKPPSVVMGALPQQPHPKQIKTSSTISENWLI</sequence>
<name>A0A177AN08_9PEZI</name>
<proteinExistence type="inferred from homology"/>
<dbReference type="GeneID" id="36283286"/>
<dbReference type="EMBL" id="KV441386">
    <property type="protein sequence ID" value="OAF63200.1"/>
    <property type="molecule type" value="Genomic_DNA"/>
</dbReference>
<reference evidence="3" key="1">
    <citation type="submission" date="2016-03" db="EMBL/GenBank/DDBJ databases">
        <title>Updated assembly of Pseudogymnoascus destructans, the fungus causing white-nose syndrome of bats.</title>
        <authorList>
            <person name="Palmer J.M."/>
            <person name="Drees K.P."/>
            <person name="Foster J.T."/>
            <person name="Lindner D.L."/>
        </authorList>
    </citation>
    <scope>NUCLEOTIDE SEQUENCE [LARGE SCALE GENOMIC DNA]</scope>
    <source>
        <strain evidence="3">20631-21</strain>
    </source>
</reference>
<protein>
    <recommendedName>
        <fullName evidence="4">Cytochrome P450</fullName>
    </recommendedName>
</protein>
<dbReference type="GO" id="GO:0020037">
    <property type="term" value="F:heme binding"/>
    <property type="evidence" value="ECO:0007669"/>
    <property type="project" value="InterPro"/>
</dbReference>
<gene>
    <name evidence="3" type="ORF">VC83_00187</name>
</gene>
<dbReference type="GO" id="GO:0016705">
    <property type="term" value="F:oxidoreductase activity, acting on paired donors, with incorporation or reduction of molecular oxygen"/>
    <property type="evidence" value="ECO:0007669"/>
    <property type="project" value="InterPro"/>
</dbReference>
<evidence type="ECO:0008006" key="4">
    <source>
        <dbReference type="Google" id="ProtNLM"/>
    </source>
</evidence>
<dbReference type="SUPFAM" id="SSF48264">
    <property type="entry name" value="Cytochrome P450"/>
    <property type="match status" value="1"/>
</dbReference>
<feature type="region of interest" description="Disordered" evidence="2">
    <location>
        <begin position="206"/>
        <end position="226"/>
    </location>
</feature>
<dbReference type="PANTHER" id="PTHR46696">
    <property type="entry name" value="P450, PUTATIVE (EUROFUNG)-RELATED"/>
    <property type="match status" value="1"/>
</dbReference>
<feature type="compositionally biased region" description="Polar residues" evidence="2">
    <location>
        <begin position="214"/>
        <end position="226"/>
    </location>
</feature>
<dbReference type="PANTHER" id="PTHR46696:SF6">
    <property type="entry name" value="P450, PUTATIVE (EUROFUNG)-RELATED"/>
    <property type="match status" value="1"/>
</dbReference>
<evidence type="ECO:0000313" key="3">
    <source>
        <dbReference type="EMBL" id="OAF63200.1"/>
    </source>
</evidence>